<protein>
    <recommendedName>
        <fullName evidence="4">EthD domain-containing protein</fullName>
    </recommendedName>
</protein>
<feature type="compositionally biased region" description="Low complexity" evidence="1">
    <location>
        <begin position="181"/>
        <end position="194"/>
    </location>
</feature>
<feature type="region of interest" description="Disordered" evidence="1">
    <location>
        <begin position="180"/>
        <end position="206"/>
    </location>
</feature>
<evidence type="ECO:0008006" key="4">
    <source>
        <dbReference type="Google" id="ProtNLM"/>
    </source>
</evidence>
<dbReference type="Proteomes" id="UP000237889">
    <property type="component" value="Chromosome"/>
</dbReference>
<name>A0A2S0N796_9HYPH</name>
<organism evidence="2 3">
    <name type="scientific">Phreatobacter cathodiphilus</name>
    <dbReference type="NCBI Taxonomy" id="1868589"/>
    <lineage>
        <taxon>Bacteria</taxon>
        <taxon>Pseudomonadati</taxon>
        <taxon>Pseudomonadota</taxon>
        <taxon>Alphaproteobacteria</taxon>
        <taxon>Hyphomicrobiales</taxon>
        <taxon>Phreatobacteraceae</taxon>
        <taxon>Phreatobacter</taxon>
    </lineage>
</organism>
<dbReference type="KEGG" id="phr:C6569_02545"/>
<keyword evidence="3" id="KW-1185">Reference proteome</keyword>
<gene>
    <name evidence="2" type="ORF">C6569_02545</name>
</gene>
<evidence type="ECO:0000313" key="3">
    <source>
        <dbReference type="Proteomes" id="UP000237889"/>
    </source>
</evidence>
<proteinExistence type="predicted"/>
<dbReference type="AlphaFoldDB" id="A0A2S0N796"/>
<reference evidence="2 3" key="1">
    <citation type="submission" date="2018-03" db="EMBL/GenBank/DDBJ databases">
        <title>Genome sequencing of Phreatobacter sp.</title>
        <authorList>
            <person name="Kim S.-J."/>
            <person name="Heo J."/>
            <person name="Kwon S.-W."/>
        </authorList>
    </citation>
    <scope>NUCLEOTIDE SEQUENCE [LARGE SCALE GENOMIC DNA]</scope>
    <source>
        <strain evidence="2 3">S-12</strain>
    </source>
</reference>
<evidence type="ECO:0000313" key="2">
    <source>
        <dbReference type="EMBL" id="AVO44032.1"/>
    </source>
</evidence>
<dbReference type="RefSeq" id="WP_106747362.1">
    <property type="nucleotide sequence ID" value="NZ_CP027668.1"/>
</dbReference>
<evidence type="ECO:0000256" key="1">
    <source>
        <dbReference type="SAM" id="MobiDB-lite"/>
    </source>
</evidence>
<dbReference type="EMBL" id="CP027668">
    <property type="protein sequence ID" value="AVO44032.1"/>
    <property type="molecule type" value="Genomic_DNA"/>
</dbReference>
<dbReference type="OrthoDB" id="8479677at2"/>
<accession>A0A2S0N796</accession>
<sequence>MAEPLAEVPLLYVVEIDLPEGALATFCDWYANVHAPHLYEAGFSTCTSYRAVRGGLGIVDVYQAPGWSVFESASFARYRRVAAADPHLPAFMVGLPSIRTPYVGAPRAADEPLAADWLTVLRFDGAGGALQAVADWLADGGQPLLAEWGVGRARLLTRTRPAPTGSSDRPSAALVLESSRDPGAALPGDAPAALRHAPGPHFTGRRLYPWPDDPALLAGRNR</sequence>